<dbReference type="EMBL" id="BMOV01000001">
    <property type="protein sequence ID" value="GGO05928.1"/>
    <property type="molecule type" value="Genomic_DNA"/>
</dbReference>
<evidence type="ECO:0000313" key="2">
    <source>
        <dbReference type="Proteomes" id="UP000602381"/>
    </source>
</evidence>
<evidence type="ECO:0000313" key="1">
    <source>
        <dbReference type="EMBL" id="GGO05928.1"/>
    </source>
</evidence>
<sequence>MATAGSVKLQQILRKTHLIARHQAAGFAARINDNGLFMPIIRGRIMCTASIANKTEEGAV</sequence>
<dbReference type="Proteomes" id="UP000602381">
    <property type="component" value="Unassembled WGS sequence"/>
</dbReference>
<name>A0ABQ2L7K2_9PROT</name>
<reference evidence="2" key="1">
    <citation type="journal article" date="2019" name="Int. J. Syst. Evol. Microbiol.">
        <title>The Global Catalogue of Microorganisms (GCM) 10K type strain sequencing project: providing services to taxonomists for standard genome sequencing and annotation.</title>
        <authorList>
            <consortium name="The Broad Institute Genomics Platform"/>
            <consortium name="The Broad Institute Genome Sequencing Center for Infectious Disease"/>
            <person name="Wu L."/>
            <person name="Ma J."/>
        </authorList>
    </citation>
    <scope>NUCLEOTIDE SEQUENCE [LARGE SCALE GENOMIC DNA]</scope>
    <source>
        <strain evidence="2">JCM 17843</strain>
    </source>
</reference>
<organism evidence="1 2">
    <name type="scientific">Iodidimonas muriae</name>
    <dbReference type="NCBI Taxonomy" id="261467"/>
    <lineage>
        <taxon>Bacteria</taxon>
        <taxon>Pseudomonadati</taxon>
        <taxon>Pseudomonadota</taxon>
        <taxon>Alphaproteobacteria</taxon>
        <taxon>Iodidimonadales</taxon>
        <taxon>Iodidimonadaceae</taxon>
        <taxon>Iodidimonas</taxon>
    </lineage>
</organism>
<gene>
    <name evidence="1" type="ORF">GCM10007972_03790</name>
</gene>
<proteinExistence type="predicted"/>
<accession>A0ABQ2L7K2</accession>
<comment type="caution">
    <text evidence="1">The sequence shown here is derived from an EMBL/GenBank/DDBJ whole genome shotgun (WGS) entry which is preliminary data.</text>
</comment>
<protein>
    <submittedName>
        <fullName evidence="1">Uncharacterized protein</fullName>
    </submittedName>
</protein>
<keyword evidence="2" id="KW-1185">Reference proteome</keyword>